<organism evidence="4 5">
    <name type="scientific">Brumimicrobium oceani</name>
    <dbReference type="NCBI Taxonomy" id="2100725"/>
    <lineage>
        <taxon>Bacteria</taxon>
        <taxon>Pseudomonadati</taxon>
        <taxon>Bacteroidota</taxon>
        <taxon>Flavobacteriia</taxon>
        <taxon>Flavobacteriales</taxon>
        <taxon>Crocinitomicaceae</taxon>
        <taxon>Brumimicrobium</taxon>
    </lineage>
</organism>
<dbReference type="Proteomes" id="UP000245370">
    <property type="component" value="Unassembled WGS sequence"/>
</dbReference>
<dbReference type="InterPro" id="IPR045474">
    <property type="entry name" value="GEVED"/>
</dbReference>
<dbReference type="Pfam" id="PF13517">
    <property type="entry name" value="FG-GAP_3"/>
    <property type="match status" value="1"/>
</dbReference>
<gene>
    <name evidence="4" type="ORF">DIT68_14555</name>
</gene>
<evidence type="ECO:0000259" key="3">
    <source>
        <dbReference type="Pfam" id="PF20009"/>
    </source>
</evidence>
<dbReference type="EMBL" id="QFRJ01000016">
    <property type="protein sequence ID" value="PWH81547.1"/>
    <property type="molecule type" value="Genomic_DNA"/>
</dbReference>
<dbReference type="Pfam" id="PF18962">
    <property type="entry name" value="Por_Secre_tail"/>
    <property type="match status" value="1"/>
</dbReference>
<feature type="domain" description="GEVED" evidence="3">
    <location>
        <begin position="222"/>
        <end position="311"/>
    </location>
</feature>
<protein>
    <submittedName>
        <fullName evidence="4">Uncharacterized protein</fullName>
    </submittedName>
</protein>
<dbReference type="PANTHER" id="PTHR44103:SF1">
    <property type="entry name" value="PROPROTEIN CONVERTASE P"/>
    <property type="match status" value="1"/>
</dbReference>
<dbReference type="SUPFAM" id="SSF69318">
    <property type="entry name" value="Integrin alpha N-terminal domain"/>
    <property type="match status" value="1"/>
</dbReference>
<keyword evidence="1" id="KW-0732">Signal</keyword>
<sequence>MNSGIGDAYFTGLSAGDYNNDGNIDILMSGMNASFMAYTAILQNDGTGHFTEISTSTFEQLYFGSANFIDYDNDGDLDVFITGTTMNSIVHSKLYTNNNGVFTENTAISSIIDNINISSSNWADFDADGDLDLIMNGYDENANVITKIYQNNHTQVCIPNFTNYTQENAITNVRFREINKDSPDSIGTPTYENFISISTPIHRGEPHTITVTGYSNNYPSDVTVYIDLNQNTDLTDSNEEFYLGRIPAGNNLDSISATIYIPSNANLGLLKMRVIKSTNENAIVETNASSIINSPCAQNLLSGQVEDYTLNIKEPPYCPLPSDLTYNINTDHSIEVNWTEPVDLNTFTEYNWKLMNTGDDPLINNAVQTGNANQGMDFIILNGVPGGTYDFYISTNCGTDLSNMAQITLEISYLGLTQEVMETIIYPNPASNQIQIKSQLSLTLVEIFNSTGKLVLQNVFTWDEEQLDISSLQEGQYTIRLSNNNYTVTKKLIITK</sequence>
<dbReference type="InterPro" id="IPR028994">
    <property type="entry name" value="Integrin_alpha_N"/>
</dbReference>
<accession>A0A2U2X186</accession>
<comment type="caution">
    <text evidence="4">The sequence shown here is derived from an EMBL/GenBank/DDBJ whole genome shotgun (WGS) entry which is preliminary data.</text>
</comment>
<dbReference type="InterPro" id="IPR026444">
    <property type="entry name" value="Secre_tail"/>
</dbReference>
<evidence type="ECO:0000313" key="4">
    <source>
        <dbReference type="EMBL" id="PWH81547.1"/>
    </source>
</evidence>
<evidence type="ECO:0000313" key="5">
    <source>
        <dbReference type="Proteomes" id="UP000245370"/>
    </source>
</evidence>
<reference evidence="4 5" key="2">
    <citation type="submission" date="2018-05" db="EMBL/GenBank/DDBJ databases">
        <authorList>
            <person name="Lanie J.A."/>
            <person name="Ng W.-L."/>
            <person name="Kazmierczak K.M."/>
            <person name="Andrzejewski T.M."/>
            <person name="Davidsen T.M."/>
            <person name="Wayne K.J."/>
            <person name="Tettelin H."/>
            <person name="Glass J.I."/>
            <person name="Rusch D."/>
            <person name="Podicherti R."/>
            <person name="Tsui H.-C.T."/>
            <person name="Winkler M.E."/>
        </authorList>
    </citation>
    <scope>NUCLEOTIDE SEQUENCE [LARGE SCALE GENOMIC DNA]</scope>
    <source>
        <strain evidence="4 5">C305</strain>
    </source>
</reference>
<dbReference type="PANTHER" id="PTHR44103">
    <property type="entry name" value="PROPROTEIN CONVERTASE P"/>
    <property type="match status" value="1"/>
</dbReference>
<evidence type="ECO:0000256" key="1">
    <source>
        <dbReference type="ARBA" id="ARBA00022729"/>
    </source>
</evidence>
<feature type="domain" description="Secretion system C-terminal sorting" evidence="2">
    <location>
        <begin position="425"/>
        <end position="494"/>
    </location>
</feature>
<evidence type="ECO:0000259" key="2">
    <source>
        <dbReference type="Pfam" id="PF18962"/>
    </source>
</evidence>
<dbReference type="AlphaFoldDB" id="A0A2U2X186"/>
<dbReference type="Gene3D" id="2.130.10.130">
    <property type="entry name" value="Integrin alpha, N-terminal"/>
    <property type="match status" value="1"/>
</dbReference>
<dbReference type="NCBIfam" id="TIGR04183">
    <property type="entry name" value="Por_Secre_tail"/>
    <property type="match status" value="1"/>
</dbReference>
<dbReference type="InterPro" id="IPR013517">
    <property type="entry name" value="FG-GAP"/>
</dbReference>
<proteinExistence type="predicted"/>
<reference evidence="4 5" key="1">
    <citation type="submission" date="2018-05" db="EMBL/GenBank/DDBJ databases">
        <title>Brumimicrobium oceani sp. nov., isolated from coastal sediment.</title>
        <authorList>
            <person name="Kou Y."/>
        </authorList>
    </citation>
    <scope>NUCLEOTIDE SEQUENCE [LARGE SCALE GENOMIC DNA]</scope>
    <source>
        <strain evidence="4 5">C305</strain>
    </source>
</reference>
<keyword evidence="5" id="KW-1185">Reference proteome</keyword>
<dbReference type="Pfam" id="PF20009">
    <property type="entry name" value="GEVED"/>
    <property type="match status" value="1"/>
</dbReference>
<name>A0A2U2X186_9FLAO</name>
<dbReference type="OrthoDB" id="614723at2"/>